<proteinExistence type="predicted"/>
<evidence type="ECO:0000259" key="1">
    <source>
        <dbReference type="Pfam" id="PF20248"/>
    </source>
</evidence>
<name>A0ABW5LW31_9FLAO</name>
<dbReference type="Proteomes" id="UP001597508">
    <property type="component" value="Unassembled WGS sequence"/>
</dbReference>
<sequence>MKFSDLKSTLESCNSGGTFTLAADKLGATSIQSVIDTYFPSSKSLVLTSTSLNSTDSEITITGGITLYSIPYTTASIVFSLDTESNPKFKLTITLPTNWSFSQYAPSITGGYLNNFVFSDAKLILQSYTTTSPINLVQGLNFSGTISSGLSSPLSELLPGSVKISGSMSGGADQPILNLWLASPIASIFGSSFSLPKTYAGISTFIASNKLDQGSSPCYQTIQFKSTIPVSGTTLNIDGTYSNIDSTVLIEAKDESLTLSNSLADVFSLINFTPSIPWPKNNNGGSGSSFLNDIYLTNLRLLGTVEPTAALQSFSFGIDVKTDWSFIENKITLKNVMAGVWVDNPLKATERQYGGQISGSFLLGSQSNVEVDLYAQMPPSGSESGWSFFGSTAPGSVIDISNVIKDINNKFSINLPNVLNSFELSNVKVGFATGDTTNIYCYFDLSFEVSGQQIELDAKISITNNGGTYSETATGKLTIGSAEFDVTFSKETDDLSFTATWSDTEDPITLSDIASTFGFTLPTLPAGLDLALESVSLTYDFTKKSINFTATTNYGDATFKAIKNTVTDAWEFYFNIDVSAGNIDLGSKFPVVGSDLSNLVILKDIGLYITSKSVDKFTADYPTLLPGVSLSLTAELDGQAEPAVIVPLYVYKSSKEGLNQTEEFTTLTAIKDKSNPPSQNIQWINFSRTIGPITFKKLGLLPSGESLSIYPDIVLSKSGIELDLDGLCIDISIAELLQEKLDVGFSIDGLGVSYQSDTVQITGQFLKSTDSLGDPEYLGEVIAQFSKFGLSAVGGYIPKSTKTDASFFIYANLNADLGGSPSLFVTGITFGMGLNYQLNPPTIKDLGTYGLLPDYAPSDSDGMAAITNLTKPQANGSPAVLEQKDGENWFAAGVKVISYNMIKGFALVTVSYGVETDIGILGSVSMKLPTNDKNPIGLIELDMSVNFNPASNVLPMIGVVSPQSYLMSSEIQLNGGFAFYIWYAGQYKGDFVFTVGGYYPQFTIPSYYPKVAPLDISFSMGPFKAEGSAYLAITPGAFMAGLRYTASFSFANVKAWYSEGIDFYVKWAPLSYTAHAYVNVGVSVDLALFTVHASIGADAIVWGPPFGGEAHVNLDVVSFTIHFGEKQTTTIPLSWSEFETKFLPSGQSNTTHHTTAFLVEVEDPSSNSKNIEATVSHGQLQKGVSMGTNKTGTVLDPNDFVIDTGVKFPANGATWASDTGTYTVLNNASTTDYSKNNNPEVKSFKGQKPWHTDIYNNPVKTQKLDSTLAISLVDIDNNTQVTRVSITPVYTNSSYALYGDPKKKDDPKNQMVANTLEGFIITPYKNDPFNVREVPLLDLIFQEGNIFPVSYTAAAADSTYKVTITETDIATDISLAITVTKSDVSVKGSPFQNSNFKLSCLTSKWVKDQQSSVLTELQSKFPSEFPADLSLTQMAGTAMYDWPQVQILGA</sequence>
<reference evidence="3" key="1">
    <citation type="journal article" date="2019" name="Int. J. Syst. Evol. Microbiol.">
        <title>The Global Catalogue of Microorganisms (GCM) 10K type strain sequencing project: providing services to taxonomists for standard genome sequencing and annotation.</title>
        <authorList>
            <consortium name="The Broad Institute Genomics Platform"/>
            <consortium name="The Broad Institute Genome Sequencing Center for Infectious Disease"/>
            <person name="Wu L."/>
            <person name="Ma J."/>
        </authorList>
    </citation>
    <scope>NUCLEOTIDE SEQUENCE [LARGE SCALE GENOMIC DNA]</scope>
    <source>
        <strain evidence="3">KCTC 52127</strain>
    </source>
</reference>
<accession>A0ABW5LW31</accession>
<dbReference type="RefSeq" id="WP_379667268.1">
    <property type="nucleotide sequence ID" value="NZ_JBHULH010000011.1"/>
</dbReference>
<keyword evidence="3" id="KW-1185">Reference proteome</keyword>
<organism evidence="2 3">
    <name type="scientific">Pseudotenacibaculum haliotis</name>
    <dbReference type="NCBI Taxonomy" id="1862138"/>
    <lineage>
        <taxon>Bacteria</taxon>
        <taxon>Pseudomonadati</taxon>
        <taxon>Bacteroidota</taxon>
        <taxon>Flavobacteriia</taxon>
        <taxon>Flavobacteriales</taxon>
        <taxon>Flavobacteriaceae</taxon>
        <taxon>Pseudotenacibaculum</taxon>
    </lineage>
</organism>
<dbReference type="EMBL" id="JBHULH010000011">
    <property type="protein sequence ID" value="MFD2568562.1"/>
    <property type="molecule type" value="Genomic_DNA"/>
</dbReference>
<gene>
    <name evidence="2" type="ORF">ACFSRZ_14390</name>
</gene>
<dbReference type="InterPro" id="IPR046538">
    <property type="entry name" value="DUF6603"/>
</dbReference>
<evidence type="ECO:0000313" key="2">
    <source>
        <dbReference type="EMBL" id="MFD2568562.1"/>
    </source>
</evidence>
<dbReference type="Pfam" id="PF20248">
    <property type="entry name" value="DUF6603"/>
    <property type="match status" value="1"/>
</dbReference>
<feature type="domain" description="DUF6603" evidence="1">
    <location>
        <begin position="688"/>
        <end position="1154"/>
    </location>
</feature>
<evidence type="ECO:0000313" key="3">
    <source>
        <dbReference type="Proteomes" id="UP001597508"/>
    </source>
</evidence>
<comment type="caution">
    <text evidence="2">The sequence shown here is derived from an EMBL/GenBank/DDBJ whole genome shotgun (WGS) entry which is preliminary data.</text>
</comment>
<protein>
    <submittedName>
        <fullName evidence="2">DUF6603 domain-containing protein</fullName>
    </submittedName>
</protein>